<feature type="chain" id="PRO_5047413473" description="Probable periplasmic serine endoprotease DegP-like" evidence="15">
    <location>
        <begin position="26"/>
        <end position="473"/>
    </location>
</feature>
<keyword evidence="13" id="KW-0346">Stress response</keyword>
<comment type="subcellular location">
    <subcellularLocation>
        <location evidence="3">Periplasm</location>
    </subcellularLocation>
</comment>
<dbReference type="Gene3D" id="2.40.10.120">
    <property type="match status" value="1"/>
</dbReference>
<dbReference type="NCBIfam" id="TIGR02037">
    <property type="entry name" value="degP_htrA_DO"/>
    <property type="match status" value="1"/>
</dbReference>
<dbReference type="InterPro" id="IPR009003">
    <property type="entry name" value="Peptidase_S1_PA"/>
</dbReference>
<evidence type="ECO:0000256" key="3">
    <source>
        <dbReference type="ARBA" id="ARBA00004418"/>
    </source>
</evidence>
<keyword evidence="8 15" id="KW-0732">Signal</keyword>
<evidence type="ECO:0000259" key="16">
    <source>
        <dbReference type="PROSITE" id="PS50106"/>
    </source>
</evidence>
<protein>
    <recommendedName>
        <fullName evidence="6">Probable periplasmic serine endoprotease DegP-like</fullName>
        <ecNumber evidence="5">3.4.21.107</ecNumber>
    </recommendedName>
    <alternativeName>
        <fullName evidence="14">Protease Do</fullName>
    </alternativeName>
</protein>
<evidence type="ECO:0000256" key="4">
    <source>
        <dbReference type="ARBA" id="ARBA00010541"/>
    </source>
</evidence>
<comment type="similarity">
    <text evidence="4">Belongs to the peptidase S1C family.</text>
</comment>
<dbReference type="Proteomes" id="UP001171945">
    <property type="component" value="Unassembled WGS sequence"/>
</dbReference>
<dbReference type="PRINTS" id="PR00834">
    <property type="entry name" value="PROTEASES2C"/>
</dbReference>
<comment type="catalytic activity">
    <reaction evidence="1">
        <text>Acts on substrates that are at least partially unfolded. The cleavage site P1 residue is normally between a pair of hydrophobic residues, such as Val-|-Val.</text>
        <dbReference type="EC" id="3.4.21.107"/>
    </reaction>
</comment>
<dbReference type="InterPro" id="IPR001478">
    <property type="entry name" value="PDZ"/>
</dbReference>
<keyword evidence="9" id="KW-0677">Repeat</keyword>
<evidence type="ECO:0000256" key="11">
    <source>
        <dbReference type="ARBA" id="ARBA00022801"/>
    </source>
</evidence>
<dbReference type="InterPro" id="IPR001940">
    <property type="entry name" value="Peptidase_S1C"/>
</dbReference>
<keyword evidence="12" id="KW-0720">Serine protease</keyword>
<comment type="caution">
    <text evidence="17">The sequence shown here is derived from an EMBL/GenBank/DDBJ whole genome shotgun (WGS) entry which is preliminary data.</text>
</comment>
<gene>
    <name evidence="17" type="ORF">QUF54_00535</name>
</gene>
<proteinExistence type="inferred from homology"/>
<evidence type="ECO:0000256" key="12">
    <source>
        <dbReference type="ARBA" id="ARBA00022825"/>
    </source>
</evidence>
<dbReference type="Pfam" id="PF13365">
    <property type="entry name" value="Trypsin_2"/>
    <property type="match status" value="1"/>
</dbReference>
<dbReference type="InterPro" id="IPR036034">
    <property type="entry name" value="PDZ_sf"/>
</dbReference>
<dbReference type="EMBL" id="JAUCGM010000007">
    <property type="protein sequence ID" value="MDM8561823.1"/>
    <property type="molecule type" value="Genomic_DNA"/>
</dbReference>
<dbReference type="PROSITE" id="PS50106">
    <property type="entry name" value="PDZ"/>
    <property type="match status" value="2"/>
</dbReference>
<dbReference type="Pfam" id="PF13180">
    <property type="entry name" value="PDZ_2"/>
    <property type="match status" value="2"/>
</dbReference>
<evidence type="ECO:0000256" key="13">
    <source>
        <dbReference type="ARBA" id="ARBA00023016"/>
    </source>
</evidence>
<evidence type="ECO:0000256" key="1">
    <source>
        <dbReference type="ARBA" id="ARBA00001772"/>
    </source>
</evidence>
<evidence type="ECO:0000256" key="15">
    <source>
        <dbReference type="SAM" id="SignalP"/>
    </source>
</evidence>
<dbReference type="CDD" id="cd10839">
    <property type="entry name" value="cpPDZ1_DegP-like"/>
    <property type="match status" value="1"/>
</dbReference>
<feature type="domain" description="PDZ" evidence="16">
    <location>
        <begin position="369"/>
        <end position="440"/>
    </location>
</feature>
<evidence type="ECO:0000256" key="2">
    <source>
        <dbReference type="ARBA" id="ARBA00002610"/>
    </source>
</evidence>
<name>A0ABT7VS20_9GAMM</name>
<keyword evidence="18" id="KW-1185">Reference proteome</keyword>
<evidence type="ECO:0000256" key="9">
    <source>
        <dbReference type="ARBA" id="ARBA00022737"/>
    </source>
</evidence>
<dbReference type="EC" id="3.4.21.107" evidence="5"/>
<feature type="domain" description="PDZ" evidence="16">
    <location>
        <begin position="258"/>
        <end position="323"/>
    </location>
</feature>
<evidence type="ECO:0000256" key="5">
    <source>
        <dbReference type="ARBA" id="ARBA00013035"/>
    </source>
</evidence>
<evidence type="ECO:0000256" key="7">
    <source>
        <dbReference type="ARBA" id="ARBA00022670"/>
    </source>
</evidence>
<evidence type="ECO:0000313" key="18">
    <source>
        <dbReference type="Proteomes" id="UP001171945"/>
    </source>
</evidence>
<dbReference type="InterPro" id="IPR011782">
    <property type="entry name" value="Pept_S1C_Do"/>
</dbReference>
<sequence>MKHNLSTSFNLFWLMAGLLSAPLSAQQLPDFTLMVEEYGPAVVNISTTAKKVEKKDTYRDIPKSFEDNPLHDFFRHFFEDGNELFEEERPSTSLGSGFIISNDGYVVSNNHVIDEAGEIIVRLTDRREFIAELVGTDKRSDIALLKVNATNLPTVKLGSSRGLKVGEWVLAIGSPFGFEHSVTAGIVSAKGRSLPSDTYVPFIQTDVAINPGNSGGPLFNLEGEVVGVNSQIYSRTGGFMGLSFAIPVDVMKNVVEQLKTTGKVSRGWLGVLIQDVTYELAQSFGMKKPQGALIAKVLPESPAAKAKLKVGDIIINFNGRNIERSADLPPLVGSTQVGSSIKTTVIRQGEKVTISINIDELPSDDDIQLATIRRGGESASSSRLGLSIIDLSDEKREHFDINEGGVLVRNVDEGPARNAGISKGDVIMMIDNIDIKNVSHFTEILNRLSGVTVPVLVNRRGSPRFLALKVPKK</sequence>
<evidence type="ECO:0000256" key="6">
    <source>
        <dbReference type="ARBA" id="ARBA00013958"/>
    </source>
</evidence>
<organism evidence="17 18">
    <name type="scientific">Candidatus Marithioploca araucensis</name>
    <dbReference type="NCBI Taxonomy" id="70273"/>
    <lineage>
        <taxon>Bacteria</taxon>
        <taxon>Pseudomonadati</taxon>
        <taxon>Pseudomonadota</taxon>
        <taxon>Gammaproteobacteria</taxon>
        <taxon>Thiotrichales</taxon>
        <taxon>Thiotrichaceae</taxon>
        <taxon>Candidatus Marithioploca</taxon>
    </lineage>
</organism>
<keyword evidence="10" id="KW-0574">Periplasm</keyword>
<keyword evidence="7" id="KW-0645">Protease</keyword>
<dbReference type="SUPFAM" id="SSF50494">
    <property type="entry name" value="Trypsin-like serine proteases"/>
    <property type="match status" value="1"/>
</dbReference>
<comment type="function">
    <text evidence="2">Might be efficient in the degradation of transiently denatured and unfolded proteins which accumulate in the periplasm following stress conditions.</text>
</comment>
<dbReference type="SMART" id="SM00228">
    <property type="entry name" value="PDZ"/>
    <property type="match status" value="2"/>
</dbReference>
<reference evidence="17" key="1">
    <citation type="submission" date="2023-06" db="EMBL/GenBank/DDBJ databases">
        <title>Uncultivated large filamentous bacteria from sulfidic sediments reveal new species and different genomic features in energy metabolism and defense.</title>
        <authorList>
            <person name="Fonseca A."/>
        </authorList>
    </citation>
    <scope>NUCLEOTIDE SEQUENCE</scope>
    <source>
        <strain evidence="17">HSG4</strain>
    </source>
</reference>
<evidence type="ECO:0000313" key="17">
    <source>
        <dbReference type="EMBL" id="MDM8561823.1"/>
    </source>
</evidence>
<accession>A0ABT7VS20</accession>
<evidence type="ECO:0000256" key="10">
    <source>
        <dbReference type="ARBA" id="ARBA00022764"/>
    </source>
</evidence>
<dbReference type="PANTHER" id="PTHR22939">
    <property type="entry name" value="SERINE PROTEASE FAMILY S1C HTRA-RELATED"/>
    <property type="match status" value="1"/>
</dbReference>
<keyword evidence="11" id="KW-0378">Hydrolase</keyword>
<dbReference type="SUPFAM" id="SSF50156">
    <property type="entry name" value="PDZ domain-like"/>
    <property type="match status" value="2"/>
</dbReference>
<feature type="signal peptide" evidence="15">
    <location>
        <begin position="1"/>
        <end position="25"/>
    </location>
</feature>
<evidence type="ECO:0000256" key="14">
    <source>
        <dbReference type="ARBA" id="ARBA00032850"/>
    </source>
</evidence>
<dbReference type="PANTHER" id="PTHR22939:SF130">
    <property type="entry name" value="PERIPLASMIC SERINE ENDOPROTEASE DEGP-LIKE-RELATED"/>
    <property type="match status" value="1"/>
</dbReference>
<dbReference type="Gene3D" id="2.30.42.10">
    <property type="match status" value="2"/>
</dbReference>
<evidence type="ECO:0000256" key="8">
    <source>
        <dbReference type="ARBA" id="ARBA00022729"/>
    </source>
</evidence>